<dbReference type="InterPro" id="IPR036249">
    <property type="entry name" value="Thioredoxin-like_sf"/>
</dbReference>
<dbReference type="Pfam" id="PF03960">
    <property type="entry name" value="ArsC"/>
    <property type="match status" value="1"/>
</dbReference>
<organism evidence="2 3">
    <name type="scientific">Micromonospora inyonensis</name>
    <dbReference type="NCBI Taxonomy" id="47866"/>
    <lineage>
        <taxon>Bacteria</taxon>
        <taxon>Bacillati</taxon>
        <taxon>Actinomycetota</taxon>
        <taxon>Actinomycetes</taxon>
        <taxon>Micromonosporales</taxon>
        <taxon>Micromonosporaceae</taxon>
        <taxon>Micromonospora</taxon>
    </lineage>
</organism>
<evidence type="ECO:0000256" key="1">
    <source>
        <dbReference type="PROSITE-ProRule" id="PRU01282"/>
    </source>
</evidence>
<accession>A0A1C6S4A5</accession>
<dbReference type="SUPFAM" id="SSF52833">
    <property type="entry name" value="Thioredoxin-like"/>
    <property type="match status" value="1"/>
</dbReference>
<gene>
    <name evidence="2" type="ORF">GA0074694_3900</name>
</gene>
<protein>
    <submittedName>
        <fullName evidence="2">Arsenate reductase</fullName>
    </submittedName>
</protein>
<sequence>MASACGGTAEAGRSHVTIPGMEMWHNPSCSKCAGARQSLDAARVPYRLRAYLEQPPSAEELAEVLRRLDARPWDVCRLGERAAVERGMADWPRDEASVPRWIEAMVAAPELIQRPILLLDDGGAVVGRTPEALTDAVRRAATTD</sequence>
<dbReference type="STRING" id="47866.GA0074694_3900"/>
<evidence type="ECO:0000313" key="3">
    <source>
        <dbReference type="Proteomes" id="UP000198906"/>
    </source>
</evidence>
<dbReference type="PROSITE" id="PS51353">
    <property type="entry name" value="ARSC"/>
    <property type="match status" value="1"/>
</dbReference>
<comment type="similarity">
    <text evidence="1">Belongs to the ArsC family.</text>
</comment>
<evidence type="ECO:0000313" key="2">
    <source>
        <dbReference type="EMBL" id="SCL24328.1"/>
    </source>
</evidence>
<proteinExistence type="inferred from homology"/>
<name>A0A1C6S4A5_9ACTN</name>
<dbReference type="Gene3D" id="3.40.30.10">
    <property type="entry name" value="Glutaredoxin"/>
    <property type="match status" value="1"/>
</dbReference>
<dbReference type="Proteomes" id="UP000198906">
    <property type="component" value="Unassembled WGS sequence"/>
</dbReference>
<dbReference type="PANTHER" id="PTHR30041">
    <property type="entry name" value="ARSENATE REDUCTASE"/>
    <property type="match status" value="1"/>
</dbReference>
<dbReference type="AlphaFoldDB" id="A0A1C6S4A5"/>
<dbReference type="InterPro" id="IPR006660">
    <property type="entry name" value="Arsenate_reductase-like"/>
</dbReference>
<reference evidence="3" key="1">
    <citation type="submission" date="2016-06" db="EMBL/GenBank/DDBJ databases">
        <authorList>
            <person name="Varghese N."/>
        </authorList>
    </citation>
    <scope>NUCLEOTIDE SEQUENCE [LARGE SCALE GENOMIC DNA]</scope>
    <source>
        <strain evidence="3">DSM 46123</strain>
    </source>
</reference>
<keyword evidence="3" id="KW-1185">Reference proteome</keyword>
<dbReference type="EMBL" id="FMHU01000002">
    <property type="protein sequence ID" value="SCL24328.1"/>
    <property type="molecule type" value="Genomic_DNA"/>
</dbReference>
<dbReference type="PANTHER" id="PTHR30041:SF4">
    <property type="entry name" value="ARSENATE REDUCTASE"/>
    <property type="match status" value="1"/>
</dbReference>